<proteinExistence type="predicted"/>
<dbReference type="RefSeq" id="WP_160130613.1">
    <property type="nucleotide sequence ID" value="NZ_CP019288.1"/>
</dbReference>
<evidence type="ECO:0000313" key="1">
    <source>
        <dbReference type="EMBL" id="QHI38046.1"/>
    </source>
</evidence>
<sequence length="255" mass="30594">MKDNNLDKLRREVYEKHKETIGFLYEKYPHLDDLKSVFEDRSQREVFALTTIKKFTGFDYDREYKVFSKKMQNESLFLTETTSLEDIKTPLSLLLAIDRLNQSYELRRDIHQDTKQPSFSEDIILPPKEVDDISRESVIHYLKQHHDIDDENLFKQETKKQKKIIYDLYRNFTAHVPMGDNMKGIAFSLPDNPEVKLRYQDEPQFEKITSLFSLLREMRTIKKMTQKAIEHVPHQRIEALKRMVDKNNPKQDHER</sequence>
<dbReference type="EMBL" id="CP019288">
    <property type="protein sequence ID" value="QHI38046.1"/>
    <property type="molecule type" value="Genomic_DNA"/>
</dbReference>
<reference evidence="1 2" key="1">
    <citation type="journal article" date="2013" name="Int. J. Syst. Evol. Microbiol.">
        <title>Kordia antarctica sp. nov., isolated from Antarctic seawater.</title>
        <authorList>
            <person name="Baek K."/>
            <person name="Choi A."/>
            <person name="Kang I."/>
            <person name="Lee K."/>
            <person name="Cho J.C."/>
        </authorList>
    </citation>
    <scope>NUCLEOTIDE SEQUENCE [LARGE SCALE GENOMIC DNA]</scope>
    <source>
        <strain evidence="1 2">IMCC3317</strain>
    </source>
</reference>
<evidence type="ECO:0000313" key="2">
    <source>
        <dbReference type="Proteomes" id="UP000464657"/>
    </source>
</evidence>
<name>A0A7L4ZPC2_9FLAO</name>
<accession>A0A7L4ZPC2</accession>
<protein>
    <submittedName>
        <fullName evidence="1">Uncharacterized protein</fullName>
    </submittedName>
</protein>
<keyword evidence="2" id="KW-1185">Reference proteome</keyword>
<dbReference type="Proteomes" id="UP000464657">
    <property type="component" value="Chromosome"/>
</dbReference>
<gene>
    <name evidence="1" type="ORF">IMCC3317_34300</name>
</gene>
<dbReference type="KEGG" id="kan:IMCC3317_34300"/>
<organism evidence="1 2">
    <name type="scientific">Kordia antarctica</name>
    <dbReference type="NCBI Taxonomy" id="1218801"/>
    <lineage>
        <taxon>Bacteria</taxon>
        <taxon>Pseudomonadati</taxon>
        <taxon>Bacteroidota</taxon>
        <taxon>Flavobacteriia</taxon>
        <taxon>Flavobacteriales</taxon>
        <taxon>Flavobacteriaceae</taxon>
        <taxon>Kordia</taxon>
    </lineage>
</organism>
<dbReference type="AlphaFoldDB" id="A0A7L4ZPC2"/>